<keyword evidence="3" id="KW-1185">Reference proteome</keyword>
<keyword evidence="1" id="KW-0732">Signal</keyword>
<protein>
    <submittedName>
        <fullName evidence="2">Uncharacterized protein</fullName>
    </submittedName>
</protein>
<reference evidence="2 3" key="1">
    <citation type="submission" date="2023-11" db="EMBL/GenBank/DDBJ databases">
        <title>MicrobeMod: A computational toolkit for identifying prokaryotic methylation and restriction-modification with nanopore sequencing.</title>
        <authorList>
            <person name="Crits-Christoph A."/>
            <person name="Kang S.C."/>
            <person name="Lee H."/>
            <person name="Ostrov N."/>
        </authorList>
    </citation>
    <scope>NUCLEOTIDE SEQUENCE [LARGE SCALE GENOMIC DNA]</scope>
    <source>
        <strain evidence="2 3">DSMZ 16071</strain>
    </source>
</reference>
<feature type="signal peptide" evidence="1">
    <location>
        <begin position="1"/>
        <end position="19"/>
    </location>
</feature>
<evidence type="ECO:0000313" key="3">
    <source>
        <dbReference type="Proteomes" id="UP001324185"/>
    </source>
</evidence>
<dbReference type="Proteomes" id="UP001324185">
    <property type="component" value="Chromosome"/>
</dbReference>
<organism evidence="2 3">
    <name type="scientific">Kangiella aquimarina</name>
    <dbReference type="NCBI Taxonomy" id="261965"/>
    <lineage>
        <taxon>Bacteria</taxon>
        <taxon>Pseudomonadati</taxon>
        <taxon>Pseudomonadota</taxon>
        <taxon>Gammaproteobacteria</taxon>
        <taxon>Kangiellales</taxon>
        <taxon>Kangiellaceae</taxon>
        <taxon>Kangiella</taxon>
    </lineage>
</organism>
<evidence type="ECO:0000256" key="1">
    <source>
        <dbReference type="SAM" id="SignalP"/>
    </source>
</evidence>
<name>A0ABZ0X5L2_9GAMM</name>
<evidence type="ECO:0000313" key="2">
    <source>
        <dbReference type="EMBL" id="WQG85815.1"/>
    </source>
</evidence>
<proteinExistence type="predicted"/>
<dbReference type="RefSeq" id="WP_156823038.1">
    <property type="nucleotide sequence ID" value="NZ_CP140158.1"/>
</dbReference>
<gene>
    <name evidence="2" type="ORF">SR900_02750</name>
</gene>
<feature type="chain" id="PRO_5046763283" evidence="1">
    <location>
        <begin position="20"/>
        <end position="139"/>
    </location>
</feature>
<sequence>MKSLFATLALALAISSAHAGFSSDVPVTIDNENNLAYGNMVSARFSDNSEELIGCGVRNYAFSDGYEYSWGFCQARIDAETSKICSTTNPALLDKMSNINDFSYISFGWDENDECTNVGFSTQSQYIPEFKDKKEKQNK</sequence>
<accession>A0ABZ0X5L2</accession>
<dbReference type="EMBL" id="CP140158">
    <property type="protein sequence ID" value="WQG85815.1"/>
    <property type="molecule type" value="Genomic_DNA"/>
</dbReference>